<sequence>MVNVEVAYAKSEEQAIVALAMEDGATVEAAINASRLLERFPEIGLSGINAGIFGVACKLDQPVSEGDRIEIYRPLVHDPKEARRQRALKT</sequence>
<dbReference type="Gene3D" id="3.10.20.280">
    <property type="entry name" value="RnfH-like"/>
    <property type="match status" value="1"/>
</dbReference>
<dbReference type="InterPro" id="IPR005346">
    <property type="entry name" value="RnfH"/>
</dbReference>
<dbReference type="Proteomes" id="UP000238071">
    <property type="component" value="Unassembled WGS sequence"/>
</dbReference>
<protein>
    <recommendedName>
        <fullName evidence="2">UPF0125 protein B0F88_105246</fullName>
    </recommendedName>
</protein>
<dbReference type="EMBL" id="PTIY01000005">
    <property type="protein sequence ID" value="PPK72134.1"/>
    <property type="molecule type" value="Genomic_DNA"/>
</dbReference>
<dbReference type="RefSeq" id="WP_104423501.1">
    <property type="nucleotide sequence ID" value="NZ_PTIY01000005.1"/>
</dbReference>
<dbReference type="NCBIfam" id="NF002490">
    <property type="entry name" value="PRK01777.1"/>
    <property type="match status" value="1"/>
</dbReference>
<dbReference type="HAMAP" id="MF_00460">
    <property type="entry name" value="UPF0125_RnfH"/>
    <property type="match status" value="1"/>
</dbReference>
<evidence type="ECO:0000313" key="4">
    <source>
        <dbReference type="Proteomes" id="UP000238071"/>
    </source>
</evidence>
<reference evidence="3 4" key="1">
    <citation type="submission" date="2018-02" db="EMBL/GenBank/DDBJ databases">
        <title>Subsurface microbial communities from deep shales in Ohio and West Virginia, USA.</title>
        <authorList>
            <person name="Wrighton K."/>
        </authorList>
    </citation>
    <scope>NUCLEOTIDE SEQUENCE [LARGE SCALE GENOMIC DNA]</scope>
    <source>
        <strain evidence="3 4">OWC-G53F</strain>
    </source>
</reference>
<gene>
    <name evidence="3" type="ORF">B0F88_105246</name>
</gene>
<dbReference type="Pfam" id="PF03658">
    <property type="entry name" value="Ub-RnfH"/>
    <property type="match status" value="1"/>
</dbReference>
<dbReference type="SUPFAM" id="SSF54285">
    <property type="entry name" value="MoaD/ThiS"/>
    <property type="match status" value="1"/>
</dbReference>
<dbReference type="PANTHER" id="PTHR37483:SF1">
    <property type="entry name" value="UPF0125 PROTEIN RATB"/>
    <property type="match status" value="1"/>
</dbReference>
<keyword evidence="4" id="KW-1185">Reference proteome</keyword>
<organism evidence="3 4">
    <name type="scientific">Methylobacter tundripaludum</name>
    <dbReference type="NCBI Taxonomy" id="173365"/>
    <lineage>
        <taxon>Bacteria</taxon>
        <taxon>Pseudomonadati</taxon>
        <taxon>Pseudomonadota</taxon>
        <taxon>Gammaproteobacteria</taxon>
        <taxon>Methylococcales</taxon>
        <taxon>Methylococcaceae</taxon>
        <taxon>Methylobacter</taxon>
    </lineage>
</organism>
<proteinExistence type="inferred from homology"/>
<dbReference type="OrthoDB" id="9796575at2"/>
<accession>A0A2S6H3V6</accession>
<dbReference type="AlphaFoldDB" id="A0A2S6H3V6"/>
<comment type="similarity">
    <text evidence="1 2">Belongs to the UPF0125 (RnfH) family.</text>
</comment>
<comment type="caution">
    <text evidence="3">The sequence shown here is derived from an EMBL/GenBank/DDBJ whole genome shotgun (WGS) entry which is preliminary data.</text>
</comment>
<evidence type="ECO:0000256" key="1">
    <source>
        <dbReference type="ARBA" id="ARBA00010645"/>
    </source>
</evidence>
<evidence type="ECO:0000256" key="2">
    <source>
        <dbReference type="HAMAP-Rule" id="MF_00460"/>
    </source>
</evidence>
<name>A0A2S6H3V6_9GAMM</name>
<evidence type="ECO:0000313" key="3">
    <source>
        <dbReference type="EMBL" id="PPK72134.1"/>
    </source>
</evidence>
<dbReference type="InterPro" id="IPR037021">
    <property type="entry name" value="RnfH_sf"/>
</dbReference>
<dbReference type="PANTHER" id="PTHR37483">
    <property type="entry name" value="UPF0125 PROTEIN RATB"/>
    <property type="match status" value="1"/>
</dbReference>
<dbReference type="InterPro" id="IPR016155">
    <property type="entry name" value="Mopterin_synth/thiamin_S_b"/>
</dbReference>